<feature type="transmembrane region" description="Helical" evidence="1">
    <location>
        <begin position="41"/>
        <end position="58"/>
    </location>
</feature>
<gene>
    <name evidence="2" type="ORF">EAH81_03800</name>
</gene>
<evidence type="ECO:0000256" key="1">
    <source>
        <dbReference type="SAM" id="Phobius"/>
    </source>
</evidence>
<reference evidence="2 3" key="1">
    <citation type="journal article" date="2019" name="Environ. Microbiol.">
        <title>Species interactions and distinct microbial communities in high Arctic permafrost affected cryosols are associated with the CH4 and CO2 gas fluxes.</title>
        <authorList>
            <person name="Altshuler I."/>
            <person name="Hamel J."/>
            <person name="Turney S."/>
            <person name="Magnuson E."/>
            <person name="Levesque R."/>
            <person name="Greer C."/>
            <person name="Whyte L.G."/>
        </authorList>
    </citation>
    <scope>NUCLEOTIDE SEQUENCE [LARGE SCALE GENOMIC DNA]</scope>
    <source>
        <strain evidence="2 3">42</strain>
    </source>
</reference>
<comment type="caution">
    <text evidence="2">The sequence shown here is derived from an EMBL/GenBank/DDBJ whole genome shotgun (WGS) entry which is preliminary data.</text>
</comment>
<sequence length="60" mass="6784">MIDIGINSITIKKPPPGLHISPGNNSFTRKTDKIYIIKNKIVVFILLKGFPICQFIFLNL</sequence>
<proteinExistence type="predicted"/>
<dbReference type="AlphaFoldDB" id="A0A502F3J7"/>
<keyword evidence="1" id="KW-1133">Transmembrane helix</keyword>
<keyword evidence="3" id="KW-1185">Reference proteome</keyword>
<dbReference type="EMBL" id="RCZH01000002">
    <property type="protein sequence ID" value="TPG44603.1"/>
    <property type="molecule type" value="Genomic_DNA"/>
</dbReference>
<keyword evidence="1" id="KW-0472">Membrane</keyword>
<evidence type="ECO:0000313" key="3">
    <source>
        <dbReference type="Proteomes" id="UP000319700"/>
    </source>
</evidence>
<organism evidence="2 3">
    <name type="scientific">Flavobacterium pectinovorum</name>
    <dbReference type="NCBI Taxonomy" id="29533"/>
    <lineage>
        <taxon>Bacteria</taxon>
        <taxon>Pseudomonadati</taxon>
        <taxon>Bacteroidota</taxon>
        <taxon>Flavobacteriia</taxon>
        <taxon>Flavobacteriales</taxon>
        <taxon>Flavobacteriaceae</taxon>
        <taxon>Flavobacterium</taxon>
    </lineage>
</organism>
<name>A0A502F3J7_9FLAO</name>
<dbReference type="Proteomes" id="UP000319700">
    <property type="component" value="Unassembled WGS sequence"/>
</dbReference>
<protein>
    <submittedName>
        <fullName evidence="2">Uncharacterized protein</fullName>
    </submittedName>
</protein>
<keyword evidence="1" id="KW-0812">Transmembrane</keyword>
<evidence type="ECO:0000313" key="2">
    <source>
        <dbReference type="EMBL" id="TPG44603.1"/>
    </source>
</evidence>
<accession>A0A502F3J7</accession>